<protein>
    <submittedName>
        <fullName evidence="1">Uncharacterized protein</fullName>
    </submittedName>
</protein>
<proteinExistence type="predicted"/>
<dbReference type="STRING" id="589924.Ferp_2359"/>
<dbReference type="RefSeq" id="WP_012966812.1">
    <property type="nucleotide sequence ID" value="NC_013849.1"/>
</dbReference>
<name>D3S1L2_FERPA</name>
<keyword evidence="2" id="KW-1185">Reference proteome</keyword>
<dbReference type="KEGG" id="fpl:Ferp_2359"/>
<dbReference type="InterPro" id="IPR036388">
    <property type="entry name" value="WH-like_DNA-bd_sf"/>
</dbReference>
<evidence type="ECO:0000313" key="1">
    <source>
        <dbReference type="EMBL" id="ADC66476.1"/>
    </source>
</evidence>
<reference evidence="1 2" key="2">
    <citation type="journal article" date="2011" name="Stand. Genomic Sci.">
        <title>Complete genome sequence of Ferroglobus placidus AEDII12DO.</title>
        <authorList>
            <person name="Anderson I."/>
            <person name="Risso C."/>
            <person name="Holmes D."/>
            <person name="Lucas S."/>
            <person name="Copeland A."/>
            <person name="Lapidus A."/>
            <person name="Cheng J.F."/>
            <person name="Bruce D."/>
            <person name="Goodwin L."/>
            <person name="Pitluck S."/>
            <person name="Saunders E."/>
            <person name="Brettin T."/>
            <person name="Detter J.C."/>
            <person name="Han C."/>
            <person name="Tapia R."/>
            <person name="Larimer F."/>
            <person name="Land M."/>
            <person name="Hauser L."/>
            <person name="Woyke T."/>
            <person name="Lovley D."/>
            <person name="Kyrpides N."/>
            <person name="Ivanova N."/>
        </authorList>
    </citation>
    <scope>NUCLEOTIDE SEQUENCE [LARGE SCALE GENOMIC DNA]</scope>
    <source>
        <strain evidence="2">DSM 10642 / AEDII12DO</strain>
    </source>
</reference>
<dbReference type="HOGENOM" id="CLU_152992_0_0_2"/>
<sequence length="101" mass="11652">MVLRKLLSEAEIVVRHLIVLEAVMKNQPIGIFKLSELLNMPKHKVRYSLRTLEHAGIIEPTPHGAVIREGGEEQIKKLKDDYKSLMDYMKKIGEMIEKITE</sequence>
<evidence type="ECO:0000313" key="2">
    <source>
        <dbReference type="Proteomes" id="UP000002613"/>
    </source>
</evidence>
<dbReference type="OrthoDB" id="229881at2157"/>
<gene>
    <name evidence="1" type="ordered locus">Ferp_2359</name>
</gene>
<dbReference type="Proteomes" id="UP000002613">
    <property type="component" value="Chromosome"/>
</dbReference>
<accession>D3S1L2</accession>
<reference evidence="2" key="1">
    <citation type="submission" date="2010-02" db="EMBL/GenBank/DDBJ databases">
        <title>Complete sequence of Ferroglobus placidus DSM 10642.</title>
        <authorList>
            <consortium name="US DOE Joint Genome Institute"/>
            <person name="Lucas S."/>
            <person name="Copeland A."/>
            <person name="Lapidus A."/>
            <person name="Cheng J.-F."/>
            <person name="Bruce D."/>
            <person name="Goodwin L."/>
            <person name="Pitluck S."/>
            <person name="Saunders E."/>
            <person name="Brettin T."/>
            <person name="Detter J.C."/>
            <person name="Han C."/>
            <person name="Tapia R."/>
            <person name="Larimer F."/>
            <person name="Land M."/>
            <person name="Hauser L."/>
            <person name="Kyrpides N."/>
            <person name="Ivanova N."/>
            <person name="Holmes D."/>
            <person name="Lovley D."/>
            <person name="Kyrpides N."/>
            <person name="Anderson I.J."/>
            <person name="Woyke T."/>
        </authorList>
    </citation>
    <scope>NUCLEOTIDE SEQUENCE [LARGE SCALE GENOMIC DNA]</scope>
    <source>
        <strain evidence="2">DSM 10642 / AEDII12DO</strain>
    </source>
</reference>
<dbReference type="SUPFAM" id="SSF46785">
    <property type="entry name" value="Winged helix' DNA-binding domain"/>
    <property type="match status" value="1"/>
</dbReference>
<dbReference type="EMBL" id="CP001899">
    <property type="protein sequence ID" value="ADC66476.1"/>
    <property type="molecule type" value="Genomic_DNA"/>
</dbReference>
<dbReference type="PaxDb" id="589924-Ferp_2359"/>
<organism evidence="1 2">
    <name type="scientific">Ferroglobus placidus (strain DSM 10642 / AEDII12DO)</name>
    <dbReference type="NCBI Taxonomy" id="589924"/>
    <lineage>
        <taxon>Archaea</taxon>
        <taxon>Methanobacteriati</taxon>
        <taxon>Methanobacteriota</taxon>
        <taxon>Archaeoglobi</taxon>
        <taxon>Archaeoglobales</taxon>
        <taxon>Archaeoglobaceae</taxon>
        <taxon>Ferroglobus</taxon>
    </lineage>
</organism>
<dbReference type="AlphaFoldDB" id="D3S1L2"/>
<dbReference type="eggNOG" id="arCOG01345">
    <property type="taxonomic scope" value="Archaea"/>
</dbReference>
<dbReference type="InterPro" id="IPR036390">
    <property type="entry name" value="WH_DNA-bd_sf"/>
</dbReference>
<dbReference type="GeneID" id="8779900"/>
<dbReference type="Gene3D" id="1.10.10.10">
    <property type="entry name" value="Winged helix-like DNA-binding domain superfamily/Winged helix DNA-binding domain"/>
    <property type="match status" value="1"/>
</dbReference>